<evidence type="ECO:0000256" key="6">
    <source>
        <dbReference type="ARBA" id="ARBA00022898"/>
    </source>
</evidence>
<name>A0A4U8Z0Z9_METTU</name>
<comment type="catalytic activity">
    <reaction evidence="9">
        <text>O-phospho-L-threonine + H(+) = (R)-1-aminopropan-2-yl phosphate + CO2</text>
        <dbReference type="Rhea" id="RHEA:11492"/>
        <dbReference type="ChEBI" id="CHEBI:15378"/>
        <dbReference type="ChEBI" id="CHEBI:16526"/>
        <dbReference type="ChEBI" id="CHEBI:58563"/>
        <dbReference type="ChEBI" id="CHEBI:58675"/>
        <dbReference type="EC" id="4.1.1.81"/>
    </reaction>
</comment>
<dbReference type="CDD" id="cd00609">
    <property type="entry name" value="AAT_like"/>
    <property type="match status" value="1"/>
</dbReference>
<dbReference type="InterPro" id="IPR015421">
    <property type="entry name" value="PyrdxlP-dep_Trfase_major"/>
</dbReference>
<dbReference type="Pfam" id="PF00155">
    <property type="entry name" value="Aminotran_1_2"/>
    <property type="match status" value="1"/>
</dbReference>
<protein>
    <recommendedName>
        <fullName evidence="4">threonine-phosphate decarboxylase</fullName>
        <ecNumber evidence="4">4.1.1.81</ecNumber>
    </recommendedName>
    <alternativeName>
        <fullName evidence="8">L-threonine-O-3-phosphate decarboxylase</fullName>
    </alternativeName>
</protein>
<feature type="compositionally biased region" description="Low complexity" evidence="10">
    <location>
        <begin position="64"/>
        <end position="81"/>
    </location>
</feature>
<evidence type="ECO:0000256" key="5">
    <source>
        <dbReference type="ARBA" id="ARBA00022573"/>
    </source>
</evidence>
<dbReference type="GO" id="GO:0030170">
    <property type="term" value="F:pyridoxal phosphate binding"/>
    <property type="evidence" value="ECO:0007669"/>
    <property type="project" value="InterPro"/>
</dbReference>
<evidence type="ECO:0000313" key="12">
    <source>
        <dbReference type="EMBL" id="VFU08959.1"/>
    </source>
</evidence>
<comment type="cofactor">
    <cofactor evidence="1">
        <name>pyridoxal 5'-phosphate</name>
        <dbReference type="ChEBI" id="CHEBI:597326"/>
    </cofactor>
</comment>
<evidence type="ECO:0000256" key="2">
    <source>
        <dbReference type="ARBA" id="ARBA00003444"/>
    </source>
</evidence>
<dbReference type="PANTHER" id="PTHR42885:SF1">
    <property type="entry name" value="THREONINE-PHOSPHATE DECARBOXYLASE"/>
    <property type="match status" value="1"/>
</dbReference>
<dbReference type="UniPathway" id="UPA00148"/>
<feature type="compositionally biased region" description="Basic and acidic residues" evidence="10">
    <location>
        <begin position="210"/>
        <end position="227"/>
    </location>
</feature>
<proteinExistence type="predicted"/>
<dbReference type="Gene3D" id="3.40.640.10">
    <property type="entry name" value="Type I PLP-dependent aspartate aminotransferase-like (Major domain)"/>
    <property type="match status" value="1"/>
</dbReference>
<evidence type="ECO:0000256" key="10">
    <source>
        <dbReference type="SAM" id="MobiDB-lite"/>
    </source>
</evidence>
<feature type="region of interest" description="Disordered" evidence="10">
    <location>
        <begin position="305"/>
        <end position="371"/>
    </location>
</feature>
<reference evidence="12 13" key="1">
    <citation type="submission" date="2019-03" db="EMBL/GenBank/DDBJ databases">
        <authorList>
            <person name="Kox A.R. M."/>
        </authorList>
    </citation>
    <scope>NUCLEOTIDE SEQUENCE [LARGE SCALE GENOMIC DNA]</scope>
    <source>
        <strain evidence="12">MTUNDRAET4 annotated genome</strain>
    </source>
</reference>
<evidence type="ECO:0000259" key="11">
    <source>
        <dbReference type="Pfam" id="PF00155"/>
    </source>
</evidence>
<dbReference type="PANTHER" id="PTHR42885">
    <property type="entry name" value="HISTIDINOL-PHOSPHATE AMINOTRANSFERASE-RELATED"/>
    <property type="match status" value="1"/>
</dbReference>
<dbReference type="GO" id="GO:0009236">
    <property type="term" value="P:cobalamin biosynthetic process"/>
    <property type="evidence" value="ECO:0007669"/>
    <property type="project" value="UniProtKB-UniPathway"/>
</dbReference>
<dbReference type="SUPFAM" id="SSF53383">
    <property type="entry name" value="PLP-dependent transferases"/>
    <property type="match status" value="1"/>
</dbReference>
<sequence length="701" mass="74067">MDEAGASIKGERAKNIPARRGALAAADPGISDFLVAIAARAAKFEAKRSGECRLRPAGVGGGVAAPVAQGRAPGGAPSAGAFQEHGGDGDPEDGQAGGKEIRDIIEFGGGVAEGGMARRQVADHAVGCIDRLVADAAGKTASSQPERRRDDPVGKILGEALDRRPGDARCIQSADVAPDNGGDRGAAGLQPAMLKRQRHGADMRMEAALRDQARSDKRKQAQRDRIRQGQVNDEGADDECRAPGGGQYEAKRGRAQNAPLRERPVLAIEAPVAIRDQGADPADRMAERRIKRGWVANHGLDRYSKDGQLKMRGETHGSKSGGSGEGGKALKHDRGRIDRLSEEASQLSGNTERATDLIPGHDAGRQAHGGDLSAARQAFPCAPEPWLDLSTGVNPYCYPFSPPSAESSTRLPDAPGLAALEAAARTAYGASRDAEIVAAPGTQAIINWLPHLFPARRVGILGFTYFEHFSAWRASGAATSIVNDLDGFGDKDVGVIVNPNNPDGRLIARDDLRGLAESFRERGKLLIIDEAFADFLEPGVSLAPELPRSGALVLRSFGKTFGLPGLRLGFAIAPRDMALKLRAAFGCWPISGAAIAIGAQALADSPWFEAARERLKGDAAALDAILKSAGFELYGGSPLFRLAAAPDAGRRFKALAGAGIWVRRFDARPDWLRLAIPGRESDRDRLRRALGVEAPNVVEAL</sequence>
<feature type="region of interest" description="Disordered" evidence="10">
    <location>
        <begin position="1"/>
        <end position="20"/>
    </location>
</feature>
<evidence type="ECO:0000256" key="8">
    <source>
        <dbReference type="ARBA" id="ARBA00029996"/>
    </source>
</evidence>
<dbReference type="InterPro" id="IPR004838">
    <property type="entry name" value="NHTrfase_class1_PyrdxlP-BS"/>
</dbReference>
<feature type="region of interest" description="Disordered" evidence="10">
    <location>
        <begin position="210"/>
        <end position="258"/>
    </location>
</feature>
<comment type="function">
    <text evidence="2">Decarboxylates L-threonine-O-3-phosphate to yield (R)-1-amino-2-propanol O-2-phosphate, the precursor for the linkage between the nucleotide loop and the corrin ring in cobalamin.</text>
</comment>
<dbReference type="PROSITE" id="PS00105">
    <property type="entry name" value="AA_TRANSFER_CLASS_1"/>
    <property type="match status" value="1"/>
</dbReference>
<dbReference type="KEGG" id="mtun:MTUNDRAET4_2066"/>
<feature type="compositionally biased region" description="Polar residues" evidence="10">
    <location>
        <begin position="343"/>
        <end position="352"/>
    </location>
</feature>
<evidence type="ECO:0000256" key="9">
    <source>
        <dbReference type="ARBA" id="ARBA00048531"/>
    </source>
</evidence>
<feature type="compositionally biased region" description="Basic and acidic residues" evidence="10">
    <location>
        <begin position="328"/>
        <end position="342"/>
    </location>
</feature>
<gene>
    <name evidence="12" type="ORF">MTUNDRAET4_2066</name>
</gene>
<dbReference type="Gene3D" id="3.90.1150.10">
    <property type="entry name" value="Aspartate Aminotransferase, domain 1"/>
    <property type="match status" value="1"/>
</dbReference>
<evidence type="ECO:0000256" key="1">
    <source>
        <dbReference type="ARBA" id="ARBA00001933"/>
    </source>
</evidence>
<evidence type="ECO:0000256" key="3">
    <source>
        <dbReference type="ARBA" id="ARBA00004953"/>
    </source>
</evidence>
<dbReference type="Proteomes" id="UP000294360">
    <property type="component" value="Chromosome"/>
</dbReference>
<comment type="pathway">
    <text evidence="3">Cofactor biosynthesis; adenosylcobalamin biosynthesis.</text>
</comment>
<keyword evidence="6" id="KW-0663">Pyridoxal phosphate</keyword>
<dbReference type="InterPro" id="IPR015424">
    <property type="entry name" value="PyrdxlP-dep_Trfase"/>
</dbReference>
<accession>A0A4U8Z0Z9</accession>
<dbReference type="EC" id="4.1.1.81" evidence="4"/>
<dbReference type="InterPro" id="IPR004839">
    <property type="entry name" value="Aminotransferase_I/II_large"/>
</dbReference>
<dbReference type="GO" id="GO:0048472">
    <property type="term" value="F:threonine-phosphate decarboxylase activity"/>
    <property type="evidence" value="ECO:0007669"/>
    <property type="project" value="UniProtKB-EC"/>
</dbReference>
<feature type="domain" description="Aminotransferase class I/classII large" evidence="11">
    <location>
        <begin position="407"/>
        <end position="686"/>
    </location>
</feature>
<dbReference type="NCBIfam" id="TIGR01140">
    <property type="entry name" value="L_thr_O3P_dcar"/>
    <property type="match status" value="1"/>
</dbReference>
<dbReference type="EMBL" id="LR536450">
    <property type="protein sequence ID" value="VFU08959.1"/>
    <property type="molecule type" value="Genomic_DNA"/>
</dbReference>
<dbReference type="InterPro" id="IPR015422">
    <property type="entry name" value="PyrdxlP-dep_Trfase_small"/>
</dbReference>
<keyword evidence="5" id="KW-0169">Cobalamin biosynthesis</keyword>
<evidence type="ECO:0000256" key="7">
    <source>
        <dbReference type="ARBA" id="ARBA00023239"/>
    </source>
</evidence>
<dbReference type="AlphaFoldDB" id="A0A4U8Z0Z9"/>
<evidence type="ECO:0000256" key="4">
    <source>
        <dbReference type="ARBA" id="ARBA00012285"/>
    </source>
</evidence>
<dbReference type="InterPro" id="IPR005860">
    <property type="entry name" value="CobD"/>
</dbReference>
<feature type="region of interest" description="Disordered" evidence="10">
    <location>
        <begin position="159"/>
        <end position="188"/>
    </location>
</feature>
<keyword evidence="7" id="KW-0456">Lyase</keyword>
<feature type="region of interest" description="Disordered" evidence="10">
    <location>
        <begin position="53"/>
        <end position="97"/>
    </location>
</feature>
<evidence type="ECO:0000313" key="13">
    <source>
        <dbReference type="Proteomes" id="UP000294360"/>
    </source>
</evidence>
<feature type="compositionally biased region" description="Basic and acidic residues" evidence="10">
    <location>
        <begin position="305"/>
        <end position="317"/>
    </location>
</feature>
<organism evidence="12 13">
    <name type="scientific">Methylocella tundrae</name>
    <dbReference type="NCBI Taxonomy" id="227605"/>
    <lineage>
        <taxon>Bacteria</taxon>
        <taxon>Pseudomonadati</taxon>
        <taxon>Pseudomonadota</taxon>
        <taxon>Alphaproteobacteria</taxon>
        <taxon>Hyphomicrobiales</taxon>
        <taxon>Beijerinckiaceae</taxon>
        <taxon>Methylocella</taxon>
    </lineage>
</organism>